<evidence type="ECO:0000313" key="6">
    <source>
        <dbReference type="EMBL" id="MFD2831855.1"/>
    </source>
</evidence>
<evidence type="ECO:0000259" key="5">
    <source>
        <dbReference type="PROSITE" id="PS50977"/>
    </source>
</evidence>
<proteinExistence type="predicted"/>
<evidence type="ECO:0000256" key="4">
    <source>
        <dbReference type="PROSITE-ProRule" id="PRU00335"/>
    </source>
</evidence>
<accession>A0ABW5WZQ2</accession>
<dbReference type="InterPro" id="IPR001647">
    <property type="entry name" value="HTH_TetR"/>
</dbReference>
<reference evidence="7" key="1">
    <citation type="journal article" date="2019" name="Int. J. Syst. Evol. Microbiol.">
        <title>The Global Catalogue of Microorganisms (GCM) 10K type strain sequencing project: providing services to taxonomists for standard genome sequencing and annotation.</title>
        <authorList>
            <consortium name="The Broad Institute Genomics Platform"/>
            <consortium name="The Broad Institute Genome Sequencing Center for Infectious Disease"/>
            <person name="Wu L."/>
            <person name="Ma J."/>
        </authorList>
    </citation>
    <scope>NUCLEOTIDE SEQUENCE [LARGE SCALE GENOMIC DNA]</scope>
    <source>
        <strain evidence="7">KCTC 52925</strain>
    </source>
</reference>
<dbReference type="SUPFAM" id="SSF46689">
    <property type="entry name" value="Homeodomain-like"/>
    <property type="match status" value="1"/>
</dbReference>
<gene>
    <name evidence="6" type="ORF">ACFSYS_01055</name>
</gene>
<evidence type="ECO:0000256" key="2">
    <source>
        <dbReference type="ARBA" id="ARBA00023125"/>
    </source>
</evidence>
<dbReference type="Proteomes" id="UP001597438">
    <property type="component" value="Unassembled WGS sequence"/>
</dbReference>
<dbReference type="PANTHER" id="PTHR30055:SF234">
    <property type="entry name" value="HTH-TYPE TRANSCRIPTIONAL REGULATOR BETI"/>
    <property type="match status" value="1"/>
</dbReference>
<dbReference type="RefSeq" id="WP_251739881.1">
    <property type="nucleotide sequence ID" value="NZ_JBHUOJ010000004.1"/>
</dbReference>
<keyword evidence="1" id="KW-0805">Transcription regulation</keyword>
<comment type="caution">
    <text evidence="6">The sequence shown here is derived from an EMBL/GenBank/DDBJ whole genome shotgun (WGS) entry which is preliminary data.</text>
</comment>
<dbReference type="Gene3D" id="1.10.357.10">
    <property type="entry name" value="Tetracycline Repressor, domain 2"/>
    <property type="match status" value="1"/>
</dbReference>
<dbReference type="InterPro" id="IPR009057">
    <property type="entry name" value="Homeodomain-like_sf"/>
</dbReference>
<organism evidence="6 7">
    <name type="scientific">Christiangramia antarctica</name>
    <dbReference type="NCBI Taxonomy" id="2058158"/>
    <lineage>
        <taxon>Bacteria</taxon>
        <taxon>Pseudomonadati</taxon>
        <taxon>Bacteroidota</taxon>
        <taxon>Flavobacteriia</taxon>
        <taxon>Flavobacteriales</taxon>
        <taxon>Flavobacteriaceae</taxon>
        <taxon>Christiangramia</taxon>
    </lineage>
</organism>
<evidence type="ECO:0000313" key="7">
    <source>
        <dbReference type="Proteomes" id="UP001597438"/>
    </source>
</evidence>
<dbReference type="EMBL" id="JBHUOJ010000004">
    <property type="protein sequence ID" value="MFD2831855.1"/>
    <property type="molecule type" value="Genomic_DNA"/>
</dbReference>
<dbReference type="Pfam" id="PF00440">
    <property type="entry name" value="TetR_N"/>
    <property type="match status" value="1"/>
</dbReference>
<feature type="domain" description="HTH tetR-type" evidence="5">
    <location>
        <begin position="1"/>
        <end position="59"/>
    </location>
</feature>
<keyword evidence="3" id="KW-0804">Transcription</keyword>
<feature type="DNA-binding region" description="H-T-H motif" evidence="4">
    <location>
        <begin position="22"/>
        <end position="41"/>
    </location>
</feature>
<sequence length="201" mass="23771">MREKILETAAELFLTFGFKSVTMDDIAEKMGISKKTIYAHFSTKTKLVQATTTHLLEKINTGIEDIRNRQENPIIENYSIKRFVLHNLKGEKTSPHYQLQKYYPKILESIKEKQFYILEKCVVENLQRGIKEGYYRETVPVQFITRLHFLGMMGIKDKNLFSADEYTEEYLMENFLEYHLRAICTPKGIKKLEEFISEHEK</sequence>
<dbReference type="PRINTS" id="PR00455">
    <property type="entry name" value="HTHTETR"/>
</dbReference>
<dbReference type="InterPro" id="IPR050109">
    <property type="entry name" value="HTH-type_TetR-like_transc_reg"/>
</dbReference>
<dbReference type="PANTHER" id="PTHR30055">
    <property type="entry name" value="HTH-TYPE TRANSCRIPTIONAL REGULATOR RUTR"/>
    <property type="match status" value="1"/>
</dbReference>
<evidence type="ECO:0000256" key="1">
    <source>
        <dbReference type="ARBA" id="ARBA00023015"/>
    </source>
</evidence>
<keyword evidence="7" id="KW-1185">Reference proteome</keyword>
<dbReference type="PROSITE" id="PS50977">
    <property type="entry name" value="HTH_TETR_2"/>
    <property type="match status" value="1"/>
</dbReference>
<evidence type="ECO:0000256" key="3">
    <source>
        <dbReference type="ARBA" id="ARBA00023163"/>
    </source>
</evidence>
<protein>
    <submittedName>
        <fullName evidence="6">TetR/AcrR family transcriptional regulator</fullName>
    </submittedName>
</protein>
<keyword evidence="2 4" id="KW-0238">DNA-binding</keyword>
<name>A0ABW5WZQ2_9FLAO</name>